<dbReference type="PROSITE" id="PS51779">
    <property type="entry name" value="POTRA"/>
    <property type="match status" value="1"/>
</dbReference>
<dbReference type="InterPro" id="IPR026579">
    <property type="entry name" value="FtsQ"/>
</dbReference>
<dbReference type="Pfam" id="PF03799">
    <property type="entry name" value="FtsQ_DivIB_C"/>
    <property type="match status" value="1"/>
</dbReference>
<dbReference type="RefSeq" id="WP_025290303.1">
    <property type="nucleotide sequence ID" value="NZ_CP006644.1"/>
</dbReference>
<dbReference type="PANTHER" id="PTHR35851">
    <property type="entry name" value="CELL DIVISION PROTEIN FTSQ"/>
    <property type="match status" value="1"/>
</dbReference>
<feature type="compositionally biased region" description="Basic residues" evidence="10">
    <location>
        <begin position="1"/>
        <end position="18"/>
    </location>
</feature>
<keyword evidence="8 9" id="KW-0131">Cell cycle</keyword>
<dbReference type="OrthoDB" id="9783091at2"/>
<evidence type="ECO:0000256" key="6">
    <source>
        <dbReference type="ARBA" id="ARBA00022989"/>
    </source>
</evidence>
<comment type="similarity">
    <text evidence="9">Belongs to the FtsQ/DivIB family. FtsQ subfamily.</text>
</comment>
<dbReference type="KEGG" id="ssan:NX02_00760"/>
<dbReference type="HAMAP" id="MF_00911">
    <property type="entry name" value="FtsQ_subfam"/>
    <property type="match status" value="1"/>
</dbReference>
<evidence type="ECO:0000256" key="9">
    <source>
        <dbReference type="HAMAP-Rule" id="MF_00911"/>
    </source>
</evidence>
<evidence type="ECO:0000256" key="5">
    <source>
        <dbReference type="ARBA" id="ARBA00022692"/>
    </source>
</evidence>
<dbReference type="Pfam" id="PF08478">
    <property type="entry name" value="POTRA_1"/>
    <property type="match status" value="1"/>
</dbReference>
<evidence type="ECO:0000256" key="4">
    <source>
        <dbReference type="ARBA" id="ARBA00022618"/>
    </source>
</evidence>
<sequence length="322" mass="34463">MSARTVKRKGASPKRRSGQSRPSILSRAAAALPISSATLDRLLNGTLVLLVGGVALVGISFLGLPAMAYTEVAEAAGRAGFEVKRVEVTGIDKMDRLTVYAVALDQHSMAMPLVDLEKVRAQLMTYGWIADARVSRRLPDTLLVDIVERKPVAVWQNNQELSLIDADGVVLEQIAANAVPDLPMLIGPDANRQTGRLATLIEAAPALRPTIAGASWVGHRRWDVRFRSGETLALPEGDEAAAKALVTFARMEGVERLLGRGFTRFDMRDPTRFVVRVPEGVRKAAAAAAAAKAAEQSGVAAPEDETEKARREAETAALKGDA</sequence>
<protein>
    <recommendedName>
        <fullName evidence="9">Cell division protein FtsQ</fullName>
    </recommendedName>
</protein>
<dbReference type="Gene3D" id="3.40.50.11690">
    <property type="entry name" value="Cell division protein FtsQ/DivIB"/>
    <property type="match status" value="1"/>
</dbReference>
<dbReference type="InterPro" id="IPR034746">
    <property type="entry name" value="POTRA"/>
</dbReference>
<evidence type="ECO:0000313" key="13">
    <source>
        <dbReference type="Proteomes" id="UP000018851"/>
    </source>
</evidence>
<feature type="region of interest" description="Disordered" evidence="10">
    <location>
        <begin position="1"/>
        <end position="23"/>
    </location>
</feature>
<dbReference type="EMBL" id="CP006644">
    <property type="protein sequence ID" value="AHE51918.1"/>
    <property type="molecule type" value="Genomic_DNA"/>
</dbReference>
<comment type="function">
    <text evidence="9">Essential cell division protein.</text>
</comment>
<evidence type="ECO:0000256" key="1">
    <source>
        <dbReference type="ARBA" id="ARBA00004370"/>
    </source>
</evidence>
<dbReference type="eggNOG" id="COG1589">
    <property type="taxonomic scope" value="Bacteria"/>
</dbReference>
<feature type="region of interest" description="Disordered" evidence="10">
    <location>
        <begin position="292"/>
        <end position="322"/>
    </location>
</feature>
<keyword evidence="3 9" id="KW-0997">Cell inner membrane</keyword>
<dbReference type="GO" id="GO:0090529">
    <property type="term" value="P:cell septum assembly"/>
    <property type="evidence" value="ECO:0007669"/>
    <property type="project" value="InterPro"/>
</dbReference>
<evidence type="ECO:0000256" key="10">
    <source>
        <dbReference type="SAM" id="MobiDB-lite"/>
    </source>
</evidence>
<evidence type="ECO:0000256" key="3">
    <source>
        <dbReference type="ARBA" id="ARBA00022519"/>
    </source>
</evidence>
<keyword evidence="2 9" id="KW-1003">Cell membrane</keyword>
<dbReference type="Proteomes" id="UP000018851">
    <property type="component" value="Chromosome"/>
</dbReference>
<dbReference type="GO" id="GO:0032153">
    <property type="term" value="C:cell division site"/>
    <property type="evidence" value="ECO:0007669"/>
    <property type="project" value="UniProtKB-UniRule"/>
</dbReference>
<proteinExistence type="inferred from homology"/>
<keyword evidence="4 9" id="KW-0132">Cell division</keyword>
<keyword evidence="6 9" id="KW-1133">Transmembrane helix</keyword>
<dbReference type="GO" id="GO:0043093">
    <property type="term" value="P:FtsZ-dependent cytokinesis"/>
    <property type="evidence" value="ECO:0007669"/>
    <property type="project" value="UniProtKB-UniRule"/>
</dbReference>
<dbReference type="InterPro" id="IPR045335">
    <property type="entry name" value="FtsQ_C_sf"/>
</dbReference>
<dbReference type="Gene3D" id="3.10.20.310">
    <property type="entry name" value="membrane protein fhac"/>
    <property type="match status" value="1"/>
</dbReference>
<evidence type="ECO:0000256" key="2">
    <source>
        <dbReference type="ARBA" id="ARBA00022475"/>
    </source>
</evidence>
<dbReference type="PATRIC" id="fig|1123269.5.peg.150"/>
<keyword evidence="5 9" id="KW-0812">Transmembrane</keyword>
<accession>W0A6E8</accession>
<dbReference type="GO" id="GO:0005886">
    <property type="term" value="C:plasma membrane"/>
    <property type="evidence" value="ECO:0007669"/>
    <property type="project" value="UniProtKB-SubCell"/>
</dbReference>
<comment type="subcellular location">
    <subcellularLocation>
        <location evidence="9">Cell inner membrane</location>
        <topology evidence="9">Single-pass type II membrane protein</topology>
    </subcellularLocation>
    <subcellularLocation>
        <location evidence="1">Membrane</location>
    </subcellularLocation>
    <text evidence="9">Localizes to the division septum.</text>
</comment>
<reference evidence="12 13" key="1">
    <citation type="submission" date="2013-07" db="EMBL/GenBank/DDBJ databases">
        <title>Completed genome of Sphingomonas sanxanigenens NX02.</title>
        <authorList>
            <person name="Ma T."/>
            <person name="Huang H."/>
            <person name="Wu M."/>
            <person name="Li X."/>
            <person name="Li G."/>
        </authorList>
    </citation>
    <scope>NUCLEOTIDE SEQUENCE [LARGE SCALE GENOMIC DNA]</scope>
    <source>
        <strain evidence="12 13">NX02</strain>
    </source>
</reference>
<dbReference type="InterPro" id="IPR013685">
    <property type="entry name" value="POTRA_FtsQ_type"/>
</dbReference>
<dbReference type="AlphaFoldDB" id="W0A6E8"/>
<feature type="compositionally biased region" description="Basic and acidic residues" evidence="10">
    <location>
        <begin position="307"/>
        <end position="322"/>
    </location>
</feature>
<name>W0A6E8_9SPHN</name>
<keyword evidence="7 9" id="KW-0472">Membrane</keyword>
<feature type="domain" description="POTRA" evidence="11">
    <location>
        <begin position="81"/>
        <end position="149"/>
    </location>
</feature>
<evidence type="ECO:0000256" key="7">
    <source>
        <dbReference type="ARBA" id="ARBA00023136"/>
    </source>
</evidence>
<dbReference type="PANTHER" id="PTHR35851:SF1">
    <property type="entry name" value="CELL DIVISION PROTEIN FTSQ"/>
    <property type="match status" value="1"/>
</dbReference>
<evidence type="ECO:0000256" key="8">
    <source>
        <dbReference type="ARBA" id="ARBA00023306"/>
    </source>
</evidence>
<evidence type="ECO:0000259" key="11">
    <source>
        <dbReference type="PROSITE" id="PS51779"/>
    </source>
</evidence>
<feature type="transmembrane region" description="Helical" evidence="9">
    <location>
        <begin position="47"/>
        <end position="69"/>
    </location>
</feature>
<dbReference type="HOGENOM" id="CLU_061141_1_0_5"/>
<gene>
    <name evidence="9" type="primary">ftsQ</name>
    <name evidence="12" type="ORF">NX02_00760</name>
</gene>
<keyword evidence="13" id="KW-1185">Reference proteome</keyword>
<evidence type="ECO:0000313" key="12">
    <source>
        <dbReference type="EMBL" id="AHE51918.1"/>
    </source>
</evidence>
<organism evidence="12 13">
    <name type="scientific">Sphingomonas sanxanigenens DSM 19645 = NX02</name>
    <dbReference type="NCBI Taxonomy" id="1123269"/>
    <lineage>
        <taxon>Bacteria</taxon>
        <taxon>Pseudomonadati</taxon>
        <taxon>Pseudomonadota</taxon>
        <taxon>Alphaproteobacteria</taxon>
        <taxon>Sphingomonadales</taxon>
        <taxon>Sphingomonadaceae</taxon>
        <taxon>Sphingomonas</taxon>
    </lineage>
</organism>
<dbReference type="InterPro" id="IPR005548">
    <property type="entry name" value="Cell_div_FtsQ/DivIB_C"/>
</dbReference>
<dbReference type="STRING" id="1123269.NX02_00760"/>